<dbReference type="InterPro" id="IPR008000">
    <property type="entry name" value="Rham/fucose_mutarotase"/>
</dbReference>
<dbReference type="InterPro" id="IPR011611">
    <property type="entry name" value="PfkB_dom"/>
</dbReference>
<dbReference type="PANTHER" id="PTHR34389">
    <property type="entry name" value="L-RHAMNOSE MUTAROTASE"/>
    <property type="match status" value="1"/>
</dbReference>
<dbReference type="Proteomes" id="UP000203464">
    <property type="component" value="Unassembled WGS sequence"/>
</dbReference>
<evidence type="ECO:0000313" key="5">
    <source>
        <dbReference type="Proteomes" id="UP000203464"/>
    </source>
</evidence>
<protein>
    <submittedName>
        <fullName evidence="4">2-dehydro-3-deoxygluconokinase</fullName>
        <ecNumber evidence="4">2.7.1.45</ecNumber>
    </submittedName>
</protein>
<accession>A0A238JNL2</accession>
<dbReference type="InterPro" id="IPR011008">
    <property type="entry name" value="Dimeric_a/b-barrel"/>
</dbReference>
<dbReference type="RefSeq" id="WP_093994849.1">
    <property type="nucleotide sequence ID" value="NZ_FXYD01000001.1"/>
</dbReference>
<dbReference type="SUPFAM" id="SSF54909">
    <property type="entry name" value="Dimeric alpha+beta barrel"/>
    <property type="match status" value="1"/>
</dbReference>
<sequence length="413" mass="45453">MTYNILCIGEPLAEISRRASDLAVAFGGDTLNTAIYCARSVQNRDIAVHYVTAIGEDTLSDAVLELMTREGIQTDHVSRDPNRQIGIYAIQNDENGERSFHYWRDASAARAMFATDTSPHLAAIEMADLVYLSGITLAILTPNARDRLWNALAAHRASGLKVAFDSNYRPKLWDATTTARREITRFWEITDIALPSYEDEADLFGDKTTSGIVNRIVATGAQSGALKCGDAGPLLIPLSDDIENFAKADRVVDTTGAGDSFNGAYLAAIAADKTQAEAAVEAHALAARVVTHQGAILPRVAASKANRMGSVIRLRPEHLDEYKRLHADVWPGVLSRLKASHFTNYSIYLKKPEFLMFGYFEYTGSDFEADNAAIAADPITQEWWAVCGPMQDPFETRADGEWWAEMEEVFHLA</sequence>
<proteinExistence type="predicted"/>
<feature type="domain" description="Carbohydrate kinase PfkB" evidence="3">
    <location>
        <begin position="14"/>
        <end position="298"/>
    </location>
</feature>
<dbReference type="GO" id="GO:0008673">
    <property type="term" value="F:2-dehydro-3-deoxygluconokinase activity"/>
    <property type="evidence" value="ECO:0007669"/>
    <property type="project" value="UniProtKB-EC"/>
</dbReference>
<name>A0A238JNL2_9RHOB</name>
<evidence type="ECO:0000256" key="2">
    <source>
        <dbReference type="ARBA" id="ARBA00022777"/>
    </source>
</evidence>
<evidence type="ECO:0000259" key="3">
    <source>
        <dbReference type="Pfam" id="PF00294"/>
    </source>
</evidence>
<dbReference type="PANTHER" id="PTHR34389:SF2">
    <property type="entry name" value="L-RHAMNOSE MUTAROTASE"/>
    <property type="match status" value="1"/>
</dbReference>
<dbReference type="Gene3D" id="3.40.1190.20">
    <property type="match status" value="1"/>
</dbReference>
<dbReference type="InterPro" id="IPR002173">
    <property type="entry name" value="Carboh/pur_kinase_PfkB_CS"/>
</dbReference>
<evidence type="ECO:0000313" key="4">
    <source>
        <dbReference type="EMBL" id="SMX31472.1"/>
    </source>
</evidence>
<dbReference type="OrthoDB" id="9776822at2"/>
<dbReference type="InterPro" id="IPR029056">
    <property type="entry name" value="Ribokinase-like"/>
</dbReference>
<dbReference type="PROSITE" id="PS00584">
    <property type="entry name" value="PFKB_KINASES_2"/>
    <property type="match status" value="1"/>
</dbReference>
<dbReference type="CDD" id="cd01166">
    <property type="entry name" value="KdgK"/>
    <property type="match status" value="1"/>
</dbReference>
<dbReference type="SUPFAM" id="SSF53613">
    <property type="entry name" value="Ribokinase-like"/>
    <property type="match status" value="1"/>
</dbReference>
<dbReference type="Gene3D" id="3.30.70.100">
    <property type="match status" value="1"/>
</dbReference>
<dbReference type="Pfam" id="PF00294">
    <property type="entry name" value="PfkB"/>
    <property type="match status" value="1"/>
</dbReference>
<dbReference type="AlphaFoldDB" id="A0A238JNL2"/>
<keyword evidence="2 4" id="KW-0418">Kinase</keyword>
<dbReference type="EC" id="2.7.1.45" evidence="4"/>
<keyword evidence="5" id="KW-1185">Reference proteome</keyword>
<dbReference type="GO" id="GO:0016857">
    <property type="term" value="F:racemase and epimerase activity, acting on carbohydrates and derivatives"/>
    <property type="evidence" value="ECO:0007669"/>
    <property type="project" value="InterPro"/>
</dbReference>
<dbReference type="EMBL" id="FXYD01000001">
    <property type="protein sequence ID" value="SMX31472.1"/>
    <property type="molecule type" value="Genomic_DNA"/>
</dbReference>
<dbReference type="Pfam" id="PF05336">
    <property type="entry name" value="rhaM"/>
    <property type="match status" value="1"/>
</dbReference>
<gene>
    <name evidence="4" type="primary">kdgK_1</name>
    <name evidence="4" type="ORF">OCA8868_00378</name>
</gene>
<keyword evidence="1 4" id="KW-0808">Transferase</keyword>
<organism evidence="4 5">
    <name type="scientific">Octadecabacter ascidiaceicola</name>
    <dbReference type="NCBI Taxonomy" id="1655543"/>
    <lineage>
        <taxon>Bacteria</taxon>
        <taxon>Pseudomonadati</taxon>
        <taxon>Pseudomonadota</taxon>
        <taxon>Alphaproteobacteria</taxon>
        <taxon>Rhodobacterales</taxon>
        <taxon>Roseobacteraceae</taxon>
        <taxon>Octadecabacter</taxon>
    </lineage>
</organism>
<evidence type="ECO:0000256" key="1">
    <source>
        <dbReference type="ARBA" id="ARBA00022679"/>
    </source>
</evidence>
<reference evidence="5" key="1">
    <citation type="submission" date="2017-05" db="EMBL/GenBank/DDBJ databases">
        <authorList>
            <person name="Rodrigo-Torres L."/>
            <person name="Arahal R. D."/>
            <person name="Lucena T."/>
        </authorList>
    </citation>
    <scope>NUCLEOTIDE SEQUENCE [LARGE SCALE GENOMIC DNA]</scope>
    <source>
        <strain evidence="5">CECT 8868</strain>
    </source>
</reference>